<keyword evidence="3" id="KW-1185">Reference proteome</keyword>
<evidence type="ECO:0000259" key="1">
    <source>
        <dbReference type="Pfam" id="PF02915"/>
    </source>
</evidence>
<accession>A0ABT1RX81</accession>
<reference evidence="2 3" key="1">
    <citation type="submission" date="2022-06" db="EMBL/GenBank/DDBJ databases">
        <title>Isolation of gut microbiota from human fecal samples.</title>
        <authorList>
            <person name="Pamer E.G."/>
            <person name="Barat B."/>
            <person name="Waligurski E."/>
            <person name="Medina S."/>
            <person name="Paddock L."/>
            <person name="Mostad J."/>
        </authorList>
    </citation>
    <scope>NUCLEOTIDE SEQUENCE [LARGE SCALE GENOMIC DNA]</scope>
    <source>
        <strain evidence="2 3">DFI.9.73</strain>
    </source>
</reference>
<dbReference type="EMBL" id="JANFZH010000008">
    <property type="protein sequence ID" value="MCQ4839286.1"/>
    <property type="molecule type" value="Genomic_DNA"/>
</dbReference>
<protein>
    <recommendedName>
        <fullName evidence="1">Rubrerythrin diiron-binding domain-containing protein</fullName>
    </recommendedName>
</protein>
<organism evidence="2 3">
    <name type="scientific">Neglectibacter timonensis</name>
    <dbReference type="NCBI Taxonomy" id="1776382"/>
    <lineage>
        <taxon>Bacteria</taxon>
        <taxon>Bacillati</taxon>
        <taxon>Bacillota</taxon>
        <taxon>Clostridia</taxon>
        <taxon>Eubacteriales</taxon>
        <taxon>Oscillospiraceae</taxon>
        <taxon>Neglectibacter</taxon>
    </lineage>
</organism>
<dbReference type="Proteomes" id="UP001524473">
    <property type="component" value="Unassembled WGS sequence"/>
</dbReference>
<dbReference type="InterPro" id="IPR012347">
    <property type="entry name" value="Ferritin-like"/>
</dbReference>
<name>A0ABT1RX81_9FIRM</name>
<proteinExistence type="predicted"/>
<gene>
    <name evidence="2" type="ORF">NE695_05075</name>
</gene>
<dbReference type="SUPFAM" id="SSF47240">
    <property type="entry name" value="Ferritin-like"/>
    <property type="match status" value="1"/>
</dbReference>
<dbReference type="InterPro" id="IPR003251">
    <property type="entry name" value="Rr_diiron-bd_dom"/>
</dbReference>
<evidence type="ECO:0000313" key="3">
    <source>
        <dbReference type="Proteomes" id="UP001524473"/>
    </source>
</evidence>
<feature type="domain" description="Rubrerythrin diiron-binding" evidence="1">
    <location>
        <begin position="35"/>
        <end position="164"/>
    </location>
</feature>
<dbReference type="InterPro" id="IPR009078">
    <property type="entry name" value="Ferritin-like_SF"/>
</dbReference>
<evidence type="ECO:0000313" key="2">
    <source>
        <dbReference type="EMBL" id="MCQ4839286.1"/>
    </source>
</evidence>
<dbReference type="Pfam" id="PF02915">
    <property type="entry name" value="Rubrerythrin"/>
    <property type="match status" value="1"/>
</dbReference>
<comment type="caution">
    <text evidence="2">The sequence shown here is derived from an EMBL/GenBank/DDBJ whole genome shotgun (WGS) entry which is preliminary data.</text>
</comment>
<dbReference type="RefSeq" id="WP_066860081.1">
    <property type="nucleotide sequence ID" value="NZ_CABKVV010000009.1"/>
</dbReference>
<dbReference type="GeneID" id="90531045"/>
<dbReference type="Gene3D" id="1.20.1260.10">
    <property type="match status" value="2"/>
</dbReference>
<sequence>MELKLPVSDAAPYPALRIQGPSPVCVQAMLENIGSCHSEMTAIALYLYDSVLTRERWPKIAEYFHHIMIVEMRHLELFCQAAQLLGADPRLWSNAGGASYWNASCCSYRKDLPALLNAAAAGESQTIAQYRRQAEQLPDPNICELLKRILLDEEKHLVIFRRLYQEYCGPGRQN</sequence>